<reference evidence="2" key="1">
    <citation type="journal article" date="2022" name="Mol. Ecol. Resour.">
        <title>The genomes of chicory, endive, great burdock and yacon provide insights into Asteraceae palaeo-polyploidization history and plant inulin production.</title>
        <authorList>
            <person name="Fan W."/>
            <person name="Wang S."/>
            <person name="Wang H."/>
            <person name="Wang A."/>
            <person name="Jiang F."/>
            <person name="Liu H."/>
            <person name="Zhao H."/>
            <person name="Xu D."/>
            <person name="Zhang Y."/>
        </authorList>
    </citation>
    <scope>NUCLEOTIDE SEQUENCE [LARGE SCALE GENOMIC DNA]</scope>
    <source>
        <strain evidence="2">cv. Niubang</strain>
    </source>
</reference>
<accession>A0ACB9AD91</accession>
<evidence type="ECO:0000313" key="2">
    <source>
        <dbReference type="Proteomes" id="UP001055879"/>
    </source>
</evidence>
<protein>
    <submittedName>
        <fullName evidence="1">Uncharacterized protein</fullName>
    </submittedName>
</protein>
<reference evidence="1 2" key="2">
    <citation type="journal article" date="2022" name="Mol. Ecol. Resour.">
        <title>The genomes of chicory, endive, great burdock and yacon provide insights into Asteraceae paleo-polyploidization history and plant inulin production.</title>
        <authorList>
            <person name="Fan W."/>
            <person name="Wang S."/>
            <person name="Wang H."/>
            <person name="Wang A."/>
            <person name="Jiang F."/>
            <person name="Liu H."/>
            <person name="Zhao H."/>
            <person name="Xu D."/>
            <person name="Zhang Y."/>
        </authorList>
    </citation>
    <scope>NUCLEOTIDE SEQUENCE [LARGE SCALE GENOMIC DNA]</scope>
    <source>
        <strain evidence="2">cv. Niubang</strain>
    </source>
</reference>
<evidence type="ECO:0000313" key="1">
    <source>
        <dbReference type="EMBL" id="KAI3707589.1"/>
    </source>
</evidence>
<gene>
    <name evidence="1" type="ORF">L6452_26215</name>
</gene>
<keyword evidence="2" id="KW-1185">Reference proteome</keyword>
<comment type="caution">
    <text evidence="1">The sequence shown here is derived from an EMBL/GenBank/DDBJ whole genome shotgun (WGS) entry which is preliminary data.</text>
</comment>
<proteinExistence type="predicted"/>
<sequence>MCQNGHTSATIRTTTLSTTLFMIRPKACLPNVVYRSYSPLSSTGDDDEVTIVEPPEVKEVEEVREEEREVEMEGGSATDALWREKLELARKGKENRKAAATATPGQPKRLRKMIMREPSSRGGSASSEPSIERSPQEDVQATEATRSDPPSSDKGKGADVQTVNFTLPSDFIADYVLDRAKILTHLSKYLLPQFIDRFKTMRIDDVGSHVSGLAFMTLQDSLGLYGDMERIRQVVPLALNREKATLDRERGTQEELERARMSLVVNEKNTRDAKEREAKQKVGIEELEEELKMDLKTYLMPFGNEDDLNSEDEKDVEMVEVDADEAKVDETPAGDVSTSTPREDSPLP</sequence>
<dbReference type="EMBL" id="CM042054">
    <property type="protein sequence ID" value="KAI3707589.1"/>
    <property type="molecule type" value="Genomic_DNA"/>
</dbReference>
<name>A0ACB9AD91_ARCLA</name>
<organism evidence="1 2">
    <name type="scientific">Arctium lappa</name>
    <name type="common">Greater burdock</name>
    <name type="synonym">Lappa major</name>
    <dbReference type="NCBI Taxonomy" id="4217"/>
    <lineage>
        <taxon>Eukaryota</taxon>
        <taxon>Viridiplantae</taxon>
        <taxon>Streptophyta</taxon>
        <taxon>Embryophyta</taxon>
        <taxon>Tracheophyta</taxon>
        <taxon>Spermatophyta</taxon>
        <taxon>Magnoliopsida</taxon>
        <taxon>eudicotyledons</taxon>
        <taxon>Gunneridae</taxon>
        <taxon>Pentapetalae</taxon>
        <taxon>asterids</taxon>
        <taxon>campanulids</taxon>
        <taxon>Asterales</taxon>
        <taxon>Asteraceae</taxon>
        <taxon>Carduoideae</taxon>
        <taxon>Cardueae</taxon>
        <taxon>Arctiinae</taxon>
        <taxon>Arctium</taxon>
    </lineage>
</organism>
<dbReference type="Proteomes" id="UP001055879">
    <property type="component" value="Linkage Group LG08"/>
</dbReference>